<protein>
    <submittedName>
        <fullName evidence="1">Ureidoglycolate lyase</fullName>
    </submittedName>
</protein>
<evidence type="ECO:0000313" key="2">
    <source>
        <dbReference type="Proteomes" id="UP000727907"/>
    </source>
</evidence>
<dbReference type="RefSeq" id="WP_216965268.1">
    <property type="nucleotide sequence ID" value="NZ_JAHOPB010000002.1"/>
</dbReference>
<reference evidence="1 2" key="1">
    <citation type="submission" date="2021-06" db="EMBL/GenBank/DDBJ databases">
        <authorList>
            <person name="Lee D.H."/>
        </authorList>
    </citation>
    <scope>NUCLEOTIDE SEQUENCE [LARGE SCALE GENOMIC DNA]</scope>
    <source>
        <strain evidence="1 2">MMS21-HV4-11</strain>
    </source>
</reference>
<proteinExistence type="predicted"/>
<dbReference type="InterPro" id="IPR047233">
    <property type="entry name" value="UAH_cupin"/>
</dbReference>
<dbReference type="CDD" id="cd20298">
    <property type="entry name" value="cupin_UAH"/>
    <property type="match status" value="1"/>
</dbReference>
<organism evidence="1 2">
    <name type="scientific">Reyranella humidisoli</name>
    <dbReference type="NCBI Taxonomy" id="2849149"/>
    <lineage>
        <taxon>Bacteria</taxon>
        <taxon>Pseudomonadati</taxon>
        <taxon>Pseudomonadota</taxon>
        <taxon>Alphaproteobacteria</taxon>
        <taxon>Hyphomicrobiales</taxon>
        <taxon>Reyranellaceae</taxon>
        <taxon>Reyranella</taxon>
    </lineage>
</organism>
<dbReference type="Pfam" id="PF04115">
    <property type="entry name" value="Ureidogly_lyase"/>
    <property type="match status" value="1"/>
</dbReference>
<dbReference type="EMBL" id="JAHOPB010000002">
    <property type="protein sequence ID" value="MBU8876459.1"/>
    <property type="molecule type" value="Genomic_DNA"/>
</dbReference>
<keyword evidence="2" id="KW-1185">Reference proteome</keyword>
<comment type="caution">
    <text evidence="1">The sequence shown here is derived from an EMBL/GenBank/DDBJ whole genome shotgun (WGS) entry which is preliminary data.</text>
</comment>
<dbReference type="GO" id="GO:0016829">
    <property type="term" value="F:lyase activity"/>
    <property type="evidence" value="ECO:0007669"/>
    <property type="project" value="UniProtKB-KW"/>
</dbReference>
<dbReference type="PIRSF" id="PIRSF017306">
    <property type="entry name" value="Ureidogly_hydro"/>
    <property type="match status" value="1"/>
</dbReference>
<sequence>MELIPQPLTKEAFAPFGDVIDVPDTAGRTYYEDALGNLRPTAHASLSVSLKAETPERPLRSDYLERHEFSSQTFMPLDVSRYLIVVAPHAAAGGPDFAGVRAFIATGKQGVTYRANTWHHGLTVLDRPGRFAVFMWRDGGKGDEEFVPVPPFTVRIP</sequence>
<gene>
    <name evidence="1" type="ORF">KQ910_21980</name>
</gene>
<name>A0ABS6IPC6_9HYPH</name>
<dbReference type="Proteomes" id="UP000727907">
    <property type="component" value="Unassembled WGS sequence"/>
</dbReference>
<dbReference type="PANTHER" id="PTHR21221:SF1">
    <property type="entry name" value="UREIDOGLYCOLATE LYASE"/>
    <property type="match status" value="1"/>
</dbReference>
<evidence type="ECO:0000313" key="1">
    <source>
        <dbReference type="EMBL" id="MBU8876459.1"/>
    </source>
</evidence>
<accession>A0ABS6IPC6</accession>
<dbReference type="PANTHER" id="PTHR21221">
    <property type="entry name" value="UREIDOGLYCOLATE HYDROLASE"/>
    <property type="match status" value="1"/>
</dbReference>
<keyword evidence="1" id="KW-0456">Lyase</keyword>
<dbReference type="InterPro" id="IPR007247">
    <property type="entry name" value="Ureidogly_lyase"/>
</dbReference>